<feature type="region of interest" description="Disordered" evidence="1">
    <location>
        <begin position="198"/>
        <end position="266"/>
    </location>
</feature>
<dbReference type="InParanoid" id="A0A507B209"/>
<reference evidence="3 4" key="1">
    <citation type="submission" date="2019-06" db="EMBL/GenBank/DDBJ databases">
        <title>Draft genome sequence of the filamentous fungus Phialemoniopsis curvata isolated from diesel fuel.</title>
        <authorList>
            <person name="Varaljay V.A."/>
            <person name="Lyon W.J."/>
            <person name="Crouch A.L."/>
            <person name="Drake C.E."/>
            <person name="Hollomon J.M."/>
            <person name="Nadeau L.J."/>
            <person name="Nunn H.S."/>
            <person name="Stevenson B.S."/>
            <person name="Bojanowski C.L."/>
            <person name="Crookes-Goodson W.J."/>
        </authorList>
    </citation>
    <scope>NUCLEOTIDE SEQUENCE [LARGE SCALE GENOMIC DNA]</scope>
    <source>
        <strain evidence="3 4">D216</strain>
    </source>
</reference>
<sequence length="289" mass="31437">MCKRVYTLFVACGCILQTADALHSCEFGAAHPGCRSVTNKLLFAAVNDSDPYSGMCPYHKGQARQDRRRRRRADHGSDGSASSSATSTPPTDDTTQPGELERSDSGIGATEYDGMAISWQCTPVLVTSAGNKDERPVLCALPPQPEEQEMRARGSQQQQQHRHLNENVVPIPVVFGAASTYLANDDLGDQDSIIDLDQERGIPDGEGRLQRQPLRELSYTPVAEGGEREAARPADENRAGEERATPGAQINNENVEPQLGSALEPAQEEELAWAGWAPYAIFHEPIALQ</sequence>
<feature type="signal peptide" evidence="2">
    <location>
        <begin position="1"/>
        <end position="21"/>
    </location>
</feature>
<dbReference type="EMBL" id="SKBQ01000014">
    <property type="protein sequence ID" value="TPX17145.1"/>
    <property type="molecule type" value="Genomic_DNA"/>
</dbReference>
<evidence type="ECO:0000256" key="1">
    <source>
        <dbReference type="SAM" id="MobiDB-lite"/>
    </source>
</evidence>
<name>A0A507B209_9PEZI</name>
<feature type="compositionally biased region" description="Low complexity" evidence="1">
    <location>
        <begin position="78"/>
        <end position="95"/>
    </location>
</feature>
<feature type="compositionally biased region" description="Basic and acidic residues" evidence="1">
    <location>
        <begin position="225"/>
        <end position="244"/>
    </location>
</feature>
<keyword evidence="4" id="KW-1185">Reference proteome</keyword>
<dbReference type="RefSeq" id="XP_030998856.1">
    <property type="nucleotide sequence ID" value="XM_031137544.1"/>
</dbReference>
<accession>A0A507B209</accession>
<keyword evidence="2" id="KW-0732">Signal</keyword>
<evidence type="ECO:0000256" key="2">
    <source>
        <dbReference type="SAM" id="SignalP"/>
    </source>
</evidence>
<feature type="compositionally biased region" description="Basic and acidic residues" evidence="1">
    <location>
        <begin position="198"/>
        <end position="209"/>
    </location>
</feature>
<proteinExistence type="predicted"/>
<organism evidence="3 4">
    <name type="scientific">Thyridium curvatum</name>
    <dbReference type="NCBI Taxonomy" id="1093900"/>
    <lineage>
        <taxon>Eukaryota</taxon>
        <taxon>Fungi</taxon>
        <taxon>Dikarya</taxon>
        <taxon>Ascomycota</taxon>
        <taxon>Pezizomycotina</taxon>
        <taxon>Sordariomycetes</taxon>
        <taxon>Sordariomycetidae</taxon>
        <taxon>Thyridiales</taxon>
        <taxon>Thyridiaceae</taxon>
        <taxon>Thyridium</taxon>
    </lineage>
</organism>
<evidence type="ECO:0000313" key="4">
    <source>
        <dbReference type="Proteomes" id="UP000319257"/>
    </source>
</evidence>
<dbReference type="GeneID" id="41970710"/>
<feature type="chain" id="PRO_5021493026" evidence="2">
    <location>
        <begin position="22"/>
        <end position="289"/>
    </location>
</feature>
<feature type="region of interest" description="Disordered" evidence="1">
    <location>
        <begin position="55"/>
        <end position="107"/>
    </location>
</feature>
<comment type="caution">
    <text evidence="3">The sequence shown here is derived from an EMBL/GenBank/DDBJ whole genome shotgun (WGS) entry which is preliminary data.</text>
</comment>
<protein>
    <submittedName>
        <fullName evidence="3">Uncharacterized protein</fullName>
    </submittedName>
</protein>
<dbReference type="Proteomes" id="UP000319257">
    <property type="component" value="Unassembled WGS sequence"/>
</dbReference>
<evidence type="ECO:0000313" key="3">
    <source>
        <dbReference type="EMBL" id="TPX17145.1"/>
    </source>
</evidence>
<gene>
    <name evidence="3" type="ORF">E0L32_003263</name>
</gene>
<dbReference type="AlphaFoldDB" id="A0A507B209"/>